<dbReference type="InterPro" id="IPR001478">
    <property type="entry name" value="PDZ"/>
</dbReference>
<dbReference type="Gene3D" id="3.90.226.10">
    <property type="entry name" value="2-enoyl-CoA Hydratase, Chain A, domain 1"/>
    <property type="match status" value="1"/>
</dbReference>
<gene>
    <name evidence="9" type="ORF">HNR45_000159</name>
</gene>
<dbReference type="PANTHER" id="PTHR32060">
    <property type="entry name" value="TAIL-SPECIFIC PROTEASE"/>
    <property type="match status" value="1"/>
</dbReference>
<comment type="similarity">
    <text evidence="1 5">Belongs to the peptidase S41A family.</text>
</comment>
<accession>A0A841R1Y0</accession>
<dbReference type="Pfam" id="PF22694">
    <property type="entry name" value="CtpB_N-like"/>
    <property type="match status" value="1"/>
</dbReference>
<feature type="domain" description="PDZ" evidence="7">
    <location>
        <begin position="99"/>
        <end position="170"/>
    </location>
</feature>
<dbReference type="Gene3D" id="3.30.750.44">
    <property type="match status" value="1"/>
</dbReference>
<evidence type="ECO:0000259" key="7">
    <source>
        <dbReference type="SMART" id="SM00228"/>
    </source>
</evidence>
<proteinExistence type="inferred from homology"/>
<dbReference type="InterPro" id="IPR036034">
    <property type="entry name" value="PDZ_sf"/>
</dbReference>
<dbReference type="Pfam" id="PF03572">
    <property type="entry name" value="Peptidase_S41"/>
    <property type="match status" value="1"/>
</dbReference>
<dbReference type="PANTHER" id="PTHR32060:SF30">
    <property type="entry name" value="CARBOXY-TERMINAL PROCESSING PROTEASE CTPA"/>
    <property type="match status" value="1"/>
</dbReference>
<dbReference type="InterPro" id="IPR029045">
    <property type="entry name" value="ClpP/crotonase-like_dom_sf"/>
</dbReference>
<dbReference type="EMBL" id="JACHHI010000001">
    <property type="protein sequence ID" value="MBB6477137.1"/>
    <property type="molecule type" value="Genomic_DNA"/>
</dbReference>
<evidence type="ECO:0000256" key="3">
    <source>
        <dbReference type="ARBA" id="ARBA00022801"/>
    </source>
</evidence>
<comment type="caution">
    <text evidence="9">The sequence shown here is derived from an EMBL/GenBank/DDBJ whole genome shotgun (WGS) entry which is preliminary data.</text>
</comment>
<evidence type="ECO:0000256" key="4">
    <source>
        <dbReference type="ARBA" id="ARBA00022825"/>
    </source>
</evidence>
<keyword evidence="2 5" id="KW-0645">Protease</keyword>
<dbReference type="OrthoDB" id="9812068at2"/>
<evidence type="ECO:0000256" key="5">
    <source>
        <dbReference type="RuleBase" id="RU004404"/>
    </source>
</evidence>
<keyword evidence="6" id="KW-0812">Transmembrane</keyword>
<name>A0A841R1Y0_9FIRM</name>
<dbReference type="CDD" id="cd07560">
    <property type="entry name" value="Peptidase_S41_CPP"/>
    <property type="match status" value="1"/>
</dbReference>
<dbReference type="SMART" id="SM00245">
    <property type="entry name" value="TSPc"/>
    <property type="match status" value="1"/>
</dbReference>
<dbReference type="NCBIfam" id="TIGR00225">
    <property type="entry name" value="prc"/>
    <property type="match status" value="1"/>
</dbReference>
<evidence type="ECO:0000259" key="8">
    <source>
        <dbReference type="SMART" id="SM00245"/>
    </source>
</evidence>
<evidence type="ECO:0000256" key="2">
    <source>
        <dbReference type="ARBA" id="ARBA00022670"/>
    </source>
</evidence>
<keyword evidence="10" id="KW-1185">Reference proteome</keyword>
<dbReference type="InterPro" id="IPR004447">
    <property type="entry name" value="Peptidase_S41A"/>
</dbReference>
<evidence type="ECO:0000256" key="6">
    <source>
        <dbReference type="SAM" id="Phobius"/>
    </source>
</evidence>
<keyword evidence="6" id="KW-0472">Membrane</keyword>
<sequence length="376" mass="40991">MKQAWGFKYLLRTLVTGIVFAILVLLATSYLLFGSVEDGVRFTRVLLTVRHDYVHRPDPEQLTDGAIGGMVQSLNDPYSYYLPAGEFTRFTQSIEGKFVGVGIILTTDSEFPRIMRVLPGGSAEAADVPVNGYIVAVDGETTKGMPLPKTVEKITGPANTQVTITVRSDNGDRDFTLKRKEFSVPTVTHEMMPEQIGYLRIGQFTEHTPEEVNRALTELKYQGMQRLVLDLRKNPGGSLAAVTAVADHFVSQGELVRIVPRSGKTEVIKVNGSNERVPLVVLIDHDSASASEILAAAIRDHQTGILIGTTTYGKGTVQSVLPVSDETGLRLTIAEYYSPNGSSINGYGVTPDIDLGEKVDTPQALQIAIEEVKKIK</sequence>
<evidence type="ECO:0000256" key="1">
    <source>
        <dbReference type="ARBA" id="ARBA00009179"/>
    </source>
</evidence>
<evidence type="ECO:0000313" key="10">
    <source>
        <dbReference type="Proteomes" id="UP000591941"/>
    </source>
</evidence>
<dbReference type="RefSeq" id="WP_159821981.1">
    <property type="nucleotide sequence ID" value="NZ_CABWNB010000001.1"/>
</dbReference>
<dbReference type="GeneID" id="93485444"/>
<feature type="transmembrane region" description="Helical" evidence="6">
    <location>
        <begin position="9"/>
        <end position="33"/>
    </location>
</feature>
<dbReference type="GO" id="GO:0030288">
    <property type="term" value="C:outer membrane-bounded periplasmic space"/>
    <property type="evidence" value="ECO:0007669"/>
    <property type="project" value="TreeGrafter"/>
</dbReference>
<dbReference type="Gene3D" id="2.30.42.10">
    <property type="match status" value="1"/>
</dbReference>
<dbReference type="SUPFAM" id="SSF50156">
    <property type="entry name" value="PDZ domain-like"/>
    <property type="match status" value="1"/>
</dbReference>
<dbReference type="GO" id="GO:0006508">
    <property type="term" value="P:proteolysis"/>
    <property type="evidence" value="ECO:0007669"/>
    <property type="project" value="UniProtKB-KW"/>
</dbReference>
<dbReference type="Pfam" id="PF17820">
    <property type="entry name" value="PDZ_6"/>
    <property type="match status" value="1"/>
</dbReference>
<organism evidence="9 10">
    <name type="scientific">Negativicoccus succinicivorans</name>
    <dbReference type="NCBI Taxonomy" id="620903"/>
    <lineage>
        <taxon>Bacteria</taxon>
        <taxon>Bacillati</taxon>
        <taxon>Bacillota</taxon>
        <taxon>Negativicutes</taxon>
        <taxon>Veillonellales</taxon>
        <taxon>Veillonellaceae</taxon>
        <taxon>Negativicoccus</taxon>
    </lineage>
</organism>
<reference evidence="9 10" key="1">
    <citation type="submission" date="2020-08" db="EMBL/GenBank/DDBJ databases">
        <title>Genomic Encyclopedia of Type Strains, Phase IV (KMG-IV): sequencing the most valuable type-strain genomes for metagenomic binning, comparative biology and taxonomic classification.</title>
        <authorList>
            <person name="Goeker M."/>
        </authorList>
    </citation>
    <scope>NUCLEOTIDE SEQUENCE [LARGE SCALE GENOMIC DNA]</scope>
    <source>
        <strain evidence="9 10">DSM 21255</strain>
    </source>
</reference>
<keyword evidence="6" id="KW-1133">Transmembrane helix</keyword>
<keyword evidence="4 5" id="KW-0720">Serine protease</keyword>
<dbReference type="GO" id="GO:0004252">
    <property type="term" value="F:serine-type endopeptidase activity"/>
    <property type="evidence" value="ECO:0007669"/>
    <property type="project" value="UniProtKB-EC"/>
</dbReference>
<feature type="domain" description="Tail specific protease" evidence="8">
    <location>
        <begin position="170"/>
        <end position="356"/>
    </location>
</feature>
<dbReference type="Proteomes" id="UP000591941">
    <property type="component" value="Unassembled WGS sequence"/>
</dbReference>
<dbReference type="InterPro" id="IPR055210">
    <property type="entry name" value="CtpA/B_N"/>
</dbReference>
<dbReference type="InterPro" id="IPR005151">
    <property type="entry name" value="Tail-specific_protease"/>
</dbReference>
<dbReference type="InterPro" id="IPR041489">
    <property type="entry name" value="PDZ_6"/>
</dbReference>
<dbReference type="AlphaFoldDB" id="A0A841R1Y0"/>
<dbReference type="GO" id="GO:0007165">
    <property type="term" value="P:signal transduction"/>
    <property type="evidence" value="ECO:0007669"/>
    <property type="project" value="TreeGrafter"/>
</dbReference>
<dbReference type="EC" id="3.4.21.102" evidence="9"/>
<dbReference type="SMART" id="SM00228">
    <property type="entry name" value="PDZ"/>
    <property type="match status" value="1"/>
</dbReference>
<dbReference type="SUPFAM" id="SSF52096">
    <property type="entry name" value="ClpP/crotonase"/>
    <property type="match status" value="1"/>
</dbReference>
<evidence type="ECO:0000313" key="9">
    <source>
        <dbReference type="EMBL" id="MBB6477137.1"/>
    </source>
</evidence>
<protein>
    <submittedName>
        <fullName evidence="9">Carboxyl-terminal processing protease</fullName>
        <ecNumber evidence="9">3.4.21.102</ecNumber>
    </submittedName>
</protein>
<keyword evidence="3 5" id="KW-0378">Hydrolase</keyword>